<name>A0A9W5AMG6_CAMHY</name>
<protein>
    <submittedName>
        <fullName evidence="1">Uncharacterized protein</fullName>
    </submittedName>
</protein>
<dbReference type="RefSeq" id="WP_059430822.1">
    <property type="nucleotide sequence ID" value="NZ_FAUW01000001.1"/>
</dbReference>
<dbReference type="EMBL" id="FAUW01000001">
    <property type="protein sequence ID" value="CUU69207.1"/>
    <property type="molecule type" value="Genomic_DNA"/>
</dbReference>
<proteinExistence type="predicted"/>
<gene>
    <name evidence="1" type="ORF">ERS739220_00135</name>
</gene>
<comment type="caution">
    <text evidence="1">The sequence shown here is derived from an EMBL/GenBank/DDBJ whole genome shotgun (WGS) entry which is preliminary data.</text>
</comment>
<evidence type="ECO:0000313" key="1">
    <source>
        <dbReference type="EMBL" id="CUU69207.1"/>
    </source>
</evidence>
<organism evidence="1 2">
    <name type="scientific">Campylobacter hyointestinalis subsp. hyointestinalis</name>
    <dbReference type="NCBI Taxonomy" id="91352"/>
    <lineage>
        <taxon>Bacteria</taxon>
        <taxon>Pseudomonadati</taxon>
        <taxon>Campylobacterota</taxon>
        <taxon>Epsilonproteobacteria</taxon>
        <taxon>Campylobacterales</taxon>
        <taxon>Campylobacteraceae</taxon>
        <taxon>Campylobacter</taxon>
    </lineage>
</organism>
<dbReference type="AlphaFoldDB" id="A0A9W5AMG6"/>
<evidence type="ECO:0000313" key="2">
    <source>
        <dbReference type="Proteomes" id="UP000052257"/>
    </source>
</evidence>
<reference evidence="1 2" key="1">
    <citation type="submission" date="2015-11" db="EMBL/GenBank/DDBJ databases">
        <authorList>
            <consortium name="Pathogen Informatics"/>
        </authorList>
    </citation>
    <scope>NUCLEOTIDE SEQUENCE [LARGE SCALE GENOMIC DNA]</scope>
    <source>
        <strain evidence="1 2">006A-0191</strain>
    </source>
</reference>
<accession>A0A9W5AMG6</accession>
<dbReference type="Proteomes" id="UP000052257">
    <property type="component" value="Unassembled WGS sequence"/>
</dbReference>
<sequence length="68" mass="7936">MKKVICLLGILVSLGYTQNISKDMKEVLNIFHKYGITKCDDVIMKYDNLDKPNWTYYKILQAILLPLL</sequence>